<dbReference type="EMBL" id="OY882871">
    <property type="protein sequence ID" value="CAK6436478.1"/>
    <property type="molecule type" value="Genomic_DNA"/>
</dbReference>
<feature type="region of interest" description="Disordered" evidence="1">
    <location>
        <begin position="63"/>
        <end position="100"/>
    </location>
</feature>
<protein>
    <submittedName>
        <fullName evidence="2">Uncharacterized protein</fullName>
    </submittedName>
</protein>
<dbReference type="Proteomes" id="UP001314169">
    <property type="component" value="Chromosome 14"/>
</dbReference>
<name>A0ABN9ZFR5_PIPNA</name>
<proteinExistence type="predicted"/>
<feature type="region of interest" description="Disordered" evidence="1">
    <location>
        <begin position="1"/>
        <end position="31"/>
    </location>
</feature>
<sequence>MVPRSQRKAGGGRRVSADRPRPPPLPRIRLQGLGSNLPVALHGLPHRSSQGRRLALHRGQLSLSLSPRPHPAQPVLTVPQSAITPPQPGTSRPFTQVAESWSSRLPLRSGLAKASLSPHSG</sequence>
<feature type="compositionally biased region" description="Polar residues" evidence="1">
    <location>
        <begin position="78"/>
        <end position="100"/>
    </location>
</feature>
<reference evidence="2" key="1">
    <citation type="submission" date="2023-12" db="EMBL/GenBank/DDBJ databases">
        <authorList>
            <person name="Brown T."/>
        </authorList>
    </citation>
    <scope>NUCLEOTIDE SEQUENCE</scope>
</reference>
<organism evidence="2 3">
    <name type="scientific">Pipistrellus nathusii</name>
    <name type="common">Nathusius' pipistrelle</name>
    <dbReference type="NCBI Taxonomy" id="59473"/>
    <lineage>
        <taxon>Eukaryota</taxon>
        <taxon>Metazoa</taxon>
        <taxon>Chordata</taxon>
        <taxon>Craniata</taxon>
        <taxon>Vertebrata</taxon>
        <taxon>Euteleostomi</taxon>
        <taxon>Mammalia</taxon>
        <taxon>Eutheria</taxon>
        <taxon>Laurasiatheria</taxon>
        <taxon>Chiroptera</taxon>
        <taxon>Yangochiroptera</taxon>
        <taxon>Vespertilionidae</taxon>
        <taxon>Pipistrellus</taxon>
    </lineage>
</organism>
<evidence type="ECO:0000313" key="3">
    <source>
        <dbReference type="Proteomes" id="UP001314169"/>
    </source>
</evidence>
<evidence type="ECO:0000313" key="2">
    <source>
        <dbReference type="EMBL" id="CAK6436478.1"/>
    </source>
</evidence>
<keyword evidence="3" id="KW-1185">Reference proteome</keyword>
<gene>
    <name evidence="2" type="ORF">MPIPNATIZW_LOCUS4784</name>
</gene>
<accession>A0ABN9ZFR5</accession>
<feature type="compositionally biased region" description="Basic residues" evidence="1">
    <location>
        <begin position="1"/>
        <end position="11"/>
    </location>
</feature>
<evidence type="ECO:0000256" key="1">
    <source>
        <dbReference type="SAM" id="MobiDB-lite"/>
    </source>
</evidence>